<evidence type="ECO:0000256" key="3">
    <source>
        <dbReference type="ARBA" id="ARBA00005150"/>
    </source>
</evidence>
<organism evidence="24 26">
    <name type="scientific">Treponema rectale</name>
    <dbReference type="NCBI Taxonomy" id="744512"/>
    <lineage>
        <taxon>Bacteria</taxon>
        <taxon>Pseudomonadati</taxon>
        <taxon>Spirochaetota</taxon>
        <taxon>Spirochaetia</taxon>
        <taxon>Spirochaetales</taxon>
        <taxon>Treponemataceae</taxon>
        <taxon>Treponema</taxon>
    </lineage>
</organism>
<evidence type="ECO:0000256" key="14">
    <source>
        <dbReference type="ARBA" id="ARBA00030048"/>
    </source>
</evidence>
<keyword evidence="26" id="KW-1185">Reference proteome</keyword>
<comment type="pathway">
    <text evidence="2">Cofactor biosynthesis; tetrahydrofolate biosynthesis; 7,8-dihydrofolate from 2-amino-4-hydroxy-6-hydroxymethyl-7,8-dihydropteridine diphosphate and 4-aminobenzoate: step 2/2.</text>
</comment>
<dbReference type="Proteomes" id="UP000578697">
    <property type="component" value="Unassembled WGS sequence"/>
</dbReference>
<dbReference type="EC" id="6.3.2.12" evidence="5"/>
<comment type="function">
    <text evidence="1">Functions in two distinct reactions of the de novo folate biosynthetic pathway. Catalyzes the addition of a glutamate residue to dihydropteroate (7,8-dihydropteroate or H2Pte) to form dihydrofolate (7,8-dihydrofolate monoglutamate or H2Pte-Glu). Also catalyzes successive additions of L-glutamate to tetrahydrofolate or 10-formyltetrahydrofolate or 5,10-methylenetetrahydrofolate, leading to folylpolyglutamate derivatives.</text>
</comment>
<keyword evidence="9" id="KW-0479">Metal-binding</keyword>
<name>A0A840SFV4_9SPIR</name>
<dbReference type="InterPro" id="IPR036565">
    <property type="entry name" value="Mur-like_cat_sf"/>
</dbReference>
<evidence type="ECO:0000256" key="4">
    <source>
        <dbReference type="ARBA" id="ARBA00008276"/>
    </source>
</evidence>
<feature type="domain" description="Mur ligase C-terminal" evidence="22">
    <location>
        <begin position="309"/>
        <end position="433"/>
    </location>
</feature>
<dbReference type="RefSeq" id="WP_184651743.1">
    <property type="nucleotide sequence ID" value="NZ_JACHFR010000001.1"/>
</dbReference>
<dbReference type="KEGG" id="trc:DYE49_05725"/>
<dbReference type="PANTHER" id="PTHR11136:SF0">
    <property type="entry name" value="DIHYDROFOLATE SYNTHETASE-RELATED"/>
    <property type="match status" value="1"/>
</dbReference>
<dbReference type="GO" id="GO:0004326">
    <property type="term" value="F:tetrahydrofolylpolyglutamate synthase activity"/>
    <property type="evidence" value="ECO:0007669"/>
    <property type="project" value="UniProtKB-EC"/>
</dbReference>
<evidence type="ECO:0000259" key="22">
    <source>
        <dbReference type="Pfam" id="PF02875"/>
    </source>
</evidence>
<gene>
    <name evidence="25" type="ORF">DYE49_05725</name>
    <name evidence="24" type="ORF">HNP77_000666</name>
</gene>
<dbReference type="PIRSF" id="PIRSF001563">
    <property type="entry name" value="Folylpolyglu_synth"/>
    <property type="match status" value="1"/>
</dbReference>
<keyword evidence="11 21" id="KW-0067">ATP-binding</keyword>
<evidence type="ECO:0000256" key="18">
    <source>
        <dbReference type="ARBA" id="ARBA00047808"/>
    </source>
</evidence>
<evidence type="ECO:0000256" key="19">
    <source>
        <dbReference type="ARBA" id="ARBA00049035"/>
    </source>
</evidence>
<dbReference type="Proteomes" id="UP000593591">
    <property type="component" value="Chromosome"/>
</dbReference>
<dbReference type="SUPFAM" id="SSF53623">
    <property type="entry name" value="MurD-like peptide ligases, catalytic domain"/>
    <property type="match status" value="1"/>
</dbReference>
<evidence type="ECO:0000256" key="15">
    <source>
        <dbReference type="ARBA" id="ARBA00030592"/>
    </source>
</evidence>
<dbReference type="SUPFAM" id="SSF53244">
    <property type="entry name" value="MurD-like peptide ligases, peptide-binding domain"/>
    <property type="match status" value="1"/>
</dbReference>
<evidence type="ECO:0000256" key="7">
    <source>
        <dbReference type="ARBA" id="ARBA00019357"/>
    </source>
</evidence>
<dbReference type="Gene3D" id="3.90.190.20">
    <property type="entry name" value="Mur ligase, C-terminal domain"/>
    <property type="match status" value="1"/>
</dbReference>
<comment type="catalytic activity">
    <reaction evidence="19">
        <text>(6R)-5,10-methylenetetrahydrofolyl-(gamma-L-Glu)(n) + L-glutamate + ATP = (6R)-5,10-methylenetetrahydrofolyl-(gamma-L-Glu)(n+1) + ADP + phosphate + H(+)</text>
        <dbReference type="Rhea" id="RHEA:51912"/>
        <dbReference type="Rhea" id="RHEA-COMP:13257"/>
        <dbReference type="Rhea" id="RHEA-COMP:13258"/>
        <dbReference type="ChEBI" id="CHEBI:15378"/>
        <dbReference type="ChEBI" id="CHEBI:29985"/>
        <dbReference type="ChEBI" id="CHEBI:30616"/>
        <dbReference type="ChEBI" id="CHEBI:43474"/>
        <dbReference type="ChEBI" id="CHEBI:136572"/>
        <dbReference type="ChEBI" id="CHEBI:456216"/>
        <dbReference type="EC" id="6.3.2.17"/>
    </reaction>
</comment>
<sequence length="454" mass="50479">MKKTLETFFNWLDSYLNFEKTPVKNIFWLDTMKYICEKLGNPQDDFKTVHIAGSKGKGSVAVMTAAILKHSGFKTGLYTSPHITDFRERICTPSGFFSDEIYEQSAIQIMECLNSIPQETLPGQRKPTWFEIVTAYAFLCFKNAGCTHAVIETGLGGRLDSTNIIKSSVTVLTRIELEHTEFLGNTVEKIAYEKAGIIKNKTPAVILDQNKKVLDVFRLKAEAEEAPVYISSKQGNVTASDFVQDGYSFYMPVTIKCSLYDRPITASLRLLGKYQGENALLASIAAKLLEKEITAENTAEGLSAAFLPGRFEIIKNPFADVPVILDGAHTVNSINFSTETLRSIFTKHPRHLLFGCAADKDVEDMTDFFQEEFSEVTVTKPGNVKSCNISRICTAFEKKEIDFILTEDFSKAIPAAIKNAARQNAVLLVTGSFYLVCEVKKTLGTLLEIPQVIS</sequence>
<comment type="similarity">
    <text evidence="4 21">Belongs to the folylpolyglutamate synthase family.</text>
</comment>
<keyword evidence="8 21" id="KW-0436">Ligase</keyword>
<dbReference type="EMBL" id="CP031517">
    <property type="protein sequence ID" value="QOS39978.1"/>
    <property type="molecule type" value="Genomic_DNA"/>
</dbReference>
<evidence type="ECO:0000313" key="24">
    <source>
        <dbReference type="EMBL" id="MBB5218322.1"/>
    </source>
</evidence>
<protein>
    <recommendedName>
        <fullName evidence="7">Dihydrofolate synthase/folylpolyglutamate synthase</fullName>
        <ecNumber evidence="5">6.3.2.12</ecNumber>
        <ecNumber evidence="6">6.3.2.17</ecNumber>
    </recommendedName>
    <alternativeName>
        <fullName evidence="16">Folylpoly-gamma-glutamate synthetase-dihydrofolate synthetase</fullName>
    </alternativeName>
    <alternativeName>
        <fullName evidence="14">Folylpolyglutamate synthetase</fullName>
    </alternativeName>
    <alternativeName>
        <fullName evidence="15">Tetrahydrofolylpolyglutamate synthase</fullName>
    </alternativeName>
</protein>
<comment type="catalytic activity">
    <reaction evidence="18">
        <text>10-formyltetrahydrofolyl-(gamma-L-Glu)(n) + L-glutamate + ATP = 10-formyltetrahydrofolyl-(gamma-L-Glu)(n+1) + ADP + phosphate + H(+)</text>
        <dbReference type="Rhea" id="RHEA:51904"/>
        <dbReference type="Rhea" id="RHEA-COMP:13088"/>
        <dbReference type="Rhea" id="RHEA-COMP:14300"/>
        <dbReference type="ChEBI" id="CHEBI:15378"/>
        <dbReference type="ChEBI" id="CHEBI:29985"/>
        <dbReference type="ChEBI" id="CHEBI:30616"/>
        <dbReference type="ChEBI" id="CHEBI:43474"/>
        <dbReference type="ChEBI" id="CHEBI:134413"/>
        <dbReference type="ChEBI" id="CHEBI:456216"/>
        <dbReference type="EC" id="6.3.2.17"/>
    </reaction>
</comment>
<feature type="domain" description="Mur ligase central" evidence="23">
    <location>
        <begin position="51"/>
        <end position="286"/>
    </location>
</feature>
<evidence type="ECO:0000256" key="21">
    <source>
        <dbReference type="PIRNR" id="PIRNR001563"/>
    </source>
</evidence>
<evidence type="ECO:0000256" key="1">
    <source>
        <dbReference type="ARBA" id="ARBA00002714"/>
    </source>
</evidence>
<evidence type="ECO:0000256" key="12">
    <source>
        <dbReference type="ARBA" id="ARBA00022842"/>
    </source>
</evidence>
<keyword evidence="13" id="KW-0289">Folate biosynthesis</keyword>
<evidence type="ECO:0000256" key="20">
    <source>
        <dbReference type="ARBA" id="ARBA00049161"/>
    </source>
</evidence>
<dbReference type="InterPro" id="IPR001645">
    <property type="entry name" value="Folylpolyglutamate_synth"/>
</dbReference>
<dbReference type="PROSITE" id="PS01012">
    <property type="entry name" value="FOLYLPOLYGLU_SYNT_2"/>
    <property type="match status" value="1"/>
</dbReference>
<keyword evidence="12" id="KW-0460">Magnesium</keyword>
<reference evidence="24 26" key="2">
    <citation type="submission" date="2020-08" db="EMBL/GenBank/DDBJ databases">
        <title>Genomic Encyclopedia of Type Strains, Phase IV (KMG-IV): sequencing the most valuable type-strain genomes for metagenomic binning, comparative biology and taxonomic classification.</title>
        <authorList>
            <person name="Goeker M."/>
        </authorList>
    </citation>
    <scope>NUCLEOTIDE SEQUENCE [LARGE SCALE GENOMIC DNA]</scope>
    <source>
        <strain evidence="24 26">DSM 103679</strain>
    </source>
</reference>
<dbReference type="InterPro" id="IPR013221">
    <property type="entry name" value="Mur_ligase_cen"/>
</dbReference>
<comment type="catalytic activity">
    <reaction evidence="17">
        <text>(6S)-5,6,7,8-tetrahydrofolyl-(gamma-L-Glu)(n) + L-glutamate + ATP = (6S)-5,6,7,8-tetrahydrofolyl-(gamma-L-Glu)(n+1) + ADP + phosphate + H(+)</text>
        <dbReference type="Rhea" id="RHEA:10580"/>
        <dbReference type="Rhea" id="RHEA-COMP:14738"/>
        <dbReference type="Rhea" id="RHEA-COMP:14740"/>
        <dbReference type="ChEBI" id="CHEBI:15378"/>
        <dbReference type="ChEBI" id="CHEBI:29985"/>
        <dbReference type="ChEBI" id="CHEBI:30616"/>
        <dbReference type="ChEBI" id="CHEBI:43474"/>
        <dbReference type="ChEBI" id="CHEBI:141005"/>
        <dbReference type="ChEBI" id="CHEBI:456216"/>
        <dbReference type="EC" id="6.3.2.17"/>
    </reaction>
</comment>
<dbReference type="AlphaFoldDB" id="A0A840SFV4"/>
<dbReference type="NCBIfam" id="TIGR01499">
    <property type="entry name" value="folC"/>
    <property type="match status" value="1"/>
</dbReference>
<dbReference type="InterPro" id="IPR004101">
    <property type="entry name" value="Mur_ligase_C"/>
</dbReference>
<evidence type="ECO:0000256" key="10">
    <source>
        <dbReference type="ARBA" id="ARBA00022741"/>
    </source>
</evidence>
<comment type="catalytic activity">
    <reaction evidence="20">
        <text>7,8-dihydropteroate + L-glutamate + ATP = 7,8-dihydrofolate + ADP + phosphate + H(+)</text>
        <dbReference type="Rhea" id="RHEA:23584"/>
        <dbReference type="ChEBI" id="CHEBI:15378"/>
        <dbReference type="ChEBI" id="CHEBI:17839"/>
        <dbReference type="ChEBI" id="CHEBI:29985"/>
        <dbReference type="ChEBI" id="CHEBI:30616"/>
        <dbReference type="ChEBI" id="CHEBI:43474"/>
        <dbReference type="ChEBI" id="CHEBI:57451"/>
        <dbReference type="ChEBI" id="CHEBI:456216"/>
        <dbReference type="EC" id="6.3.2.12"/>
    </reaction>
</comment>
<keyword evidence="10 21" id="KW-0547">Nucleotide-binding</keyword>
<evidence type="ECO:0000256" key="5">
    <source>
        <dbReference type="ARBA" id="ARBA00013023"/>
    </source>
</evidence>
<dbReference type="GO" id="GO:0005737">
    <property type="term" value="C:cytoplasm"/>
    <property type="evidence" value="ECO:0007669"/>
    <property type="project" value="TreeGrafter"/>
</dbReference>
<evidence type="ECO:0000256" key="16">
    <source>
        <dbReference type="ARBA" id="ARBA00032510"/>
    </source>
</evidence>
<dbReference type="Gene3D" id="3.40.1190.10">
    <property type="entry name" value="Mur-like, catalytic domain"/>
    <property type="match status" value="1"/>
</dbReference>
<dbReference type="GO" id="GO:0008841">
    <property type="term" value="F:dihydrofolate synthase activity"/>
    <property type="evidence" value="ECO:0007669"/>
    <property type="project" value="UniProtKB-EC"/>
</dbReference>
<evidence type="ECO:0000256" key="6">
    <source>
        <dbReference type="ARBA" id="ARBA00013025"/>
    </source>
</evidence>
<proteinExistence type="inferred from homology"/>
<evidence type="ECO:0000313" key="26">
    <source>
        <dbReference type="Proteomes" id="UP000578697"/>
    </source>
</evidence>
<evidence type="ECO:0000256" key="8">
    <source>
        <dbReference type="ARBA" id="ARBA00022598"/>
    </source>
</evidence>
<accession>A0A840SFV4</accession>
<dbReference type="GO" id="GO:0005524">
    <property type="term" value="F:ATP binding"/>
    <property type="evidence" value="ECO:0007669"/>
    <property type="project" value="UniProtKB-KW"/>
</dbReference>
<evidence type="ECO:0000256" key="11">
    <source>
        <dbReference type="ARBA" id="ARBA00022840"/>
    </source>
</evidence>
<evidence type="ECO:0000256" key="17">
    <source>
        <dbReference type="ARBA" id="ARBA00047493"/>
    </source>
</evidence>
<evidence type="ECO:0000313" key="27">
    <source>
        <dbReference type="Proteomes" id="UP000593591"/>
    </source>
</evidence>
<evidence type="ECO:0000256" key="2">
    <source>
        <dbReference type="ARBA" id="ARBA00004799"/>
    </source>
</evidence>
<dbReference type="Pfam" id="PF08245">
    <property type="entry name" value="Mur_ligase_M"/>
    <property type="match status" value="1"/>
</dbReference>
<dbReference type="InterPro" id="IPR018109">
    <property type="entry name" value="Folylpolyglutamate_synth_CS"/>
</dbReference>
<dbReference type="PANTHER" id="PTHR11136">
    <property type="entry name" value="FOLYLPOLYGLUTAMATE SYNTHASE-RELATED"/>
    <property type="match status" value="1"/>
</dbReference>
<dbReference type="GO" id="GO:0046656">
    <property type="term" value="P:folic acid biosynthetic process"/>
    <property type="evidence" value="ECO:0007669"/>
    <property type="project" value="UniProtKB-KW"/>
</dbReference>
<dbReference type="EMBL" id="JACHFR010000001">
    <property type="protein sequence ID" value="MBB5218322.1"/>
    <property type="molecule type" value="Genomic_DNA"/>
</dbReference>
<dbReference type="Pfam" id="PF02875">
    <property type="entry name" value="Mur_ligase_C"/>
    <property type="match status" value="1"/>
</dbReference>
<evidence type="ECO:0000256" key="9">
    <source>
        <dbReference type="ARBA" id="ARBA00022723"/>
    </source>
</evidence>
<evidence type="ECO:0000313" key="25">
    <source>
        <dbReference type="EMBL" id="QOS39978.1"/>
    </source>
</evidence>
<reference evidence="25 27" key="1">
    <citation type="submission" date="2018-08" db="EMBL/GenBank/DDBJ databases">
        <title>The first complete genome of Treponema rectale (CHPAT), a commensal spirochete of the bovine rectum.</title>
        <authorList>
            <person name="Staton G.J."/>
            <person name="Clegg S.R."/>
            <person name="Carter S.D."/>
            <person name="Radford A.D."/>
            <person name="Darby A."/>
            <person name="Hall N."/>
            <person name="Birtles R.J."/>
            <person name="Evans N.J."/>
        </authorList>
    </citation>
    <scope>NUCLEOTIDE SEQUENCE [LARGE SCALE GENOMIC DNA]</scope>
    <source>
        <strain evidence="25 27">CHPA</strain>
    </source>
</reference>
<evidence type="ECO:0000256" key="13">
    <source>
        <dbReference type="ARBA" id="ARBA00022909"/>
    </source>
</evidence>
<comment type="pathway">
    <text evidence="3">Cofactor biosynthesis; tetrahydrofolylpolyglutamate biosynthesis.</text>
</comment>
<evidence type="ECO:0000259" key="23">
    <source>
        <dbReference type="Pfam" id="PF08245"/>
    </source>
</evidence>
<dbReference type="InterPro" id="IPR036615">
    <property type="entry name" value="Mur_ligase_C_dom_sf"/>
</dbReference>
<dbReference type="EC" id="6.3.2.17" evidence="6"/>
<dbReference type="GO" id="GO:0046872">
    <property type="term" value="F:metal ion binding"/>
    <property type="evidence" value="ECO:0007669"/>
    <property type="project" value="UniProtKB-KW"/>
</dbReference>